<reference evidence="2" key="1">
    <citation type="journal article" date="2010" name="Genome Res.">
        <title>Population genomic sequencing of Coccidioides fungi reveals recent hybridization and transposon control.</title>
        <authorList>
            <person name="Neafsey D.E."/>
            <person name="Barker B.M."/>
            <person name="Sharpton T.J."/>
            <person name="Stajich J.E."/>
            <person name="Park D.J."/>
            <person name="Whiston E."/>
            <person name="Hung C.-Y."/>
            <person name="McMahan C."/>
            <person name="White J."/>
            <person name="Sykes S."/>
            <person name="Heiman D."/>
            <person name="Young S."/>
            <person name="Zeng Q."/>
            <person name="Abouelleil A."/>
            <person name="Aftuck L."/>
            <person name="Bessette D."/>
            <person name="Brown A."/>
            <person name="FitzGerald M."/>
            <person name="Lui A."/>
            <person name="Macdonald J.P."/>
            <person name="Priest M."/>
            <person name="Orbach M.J."/>
            <person name="Galgiani J.N."/>
            <person name="Kirkland T.N."/>
            <person name="Cole G.T."/>
            <person name="Birren B.W."/>
            <person name="Henn M.R."/>
            <person name="Taylor J.W."/>
            <person name="Rounsley S.D."/>
        </authorList>
    </citation>
    <scope>NUCLEOTIDE SEQUENCE [LARGE SCALE GENOMIC DNA]</scope>
    <source>
        <strain evidence="2">RMSCC 3703</strain>
    </source>
</reference>
<dbReference type="AlphaFoldDB" id="A0A0J8QYZ5"/>
<sequence>MTDKEGGNGVVVFVFHEGTREYLTLILTYTNADVINMDIPKASQIYLTLGWLDNGKGILYIYGICSNTNVRTAAAHLRYFLGFQRAYKHMSRKQRCHQKLHREHDPRDRKVMTKVLDSSLTGQAL</sequence>
<dbReference type="Proteomes" id="UP000054559">
    <property type="component" value="Unassembled WGS sequence"/>
</dbReference>
<dbReference type="EMBL" id="DS268154">
    <property type="protein sequence ID" value="KMU77285.1"/>
    <property type="molecule type" value="Genomic_DNA"/>
</dbReference>
<proteinExistence type="predicted"/>
<evidence type="ECO:0000313" key="2">
    <source>
        <dbReference type="Proteomes" id="UP000054559"/>
    </source>
</evidence>
<evidence type="ECO:0000313" key="1">
    <source>
        <dbReference type="EMBL" id="KMU77285.1"/>
    </source>
</evidence>
<name>A0A0J8QYZ5_COCIT</name>
<accession>A0A0J8QYZ5</accession>
<protein>
    <submittedName>
        <fullName evidence="1">Uncharacterized protein</fullName>
    </submittedName>
</protein>
<gene>
    <name evidence="1" type="ORF">CISG_06326</name>
</gene>
<organism evidence="1 2">
    <name type="scientific">Coccidioides immitis RMSCC 3703</name>
    <dbReference type="NCBI Taxonomy" id="454286"/>
    <lineage>
        <taxon>Eukaryota</taxon>
        <taxon>Fungi</taxon>
        <taxon>Dikarya</taxon>
        <taxon>Ascomycota</taxon>
        <taxon>Pezizomycotina</taxon>
        <taxon>Eurotiomycetes</taxon>
        <taxon>Eurotiomycetidae</taxon>
        <taxon>Onygenales</taxon>
        <taxon>Onygenaceae</taxon>
        <taxon>Coccidioides</taxon>
    </lineage>
</organism>